<dbReference type="GO" id="GO:0046872">
    <property type="term" value="F:metal ion binding"/>
    <property type="evidence" value="ECO:0007669"/>
    <property type="project" value="UniProtKB-UniRule"/>
</dbReference>
<comment type="function">
    <text evidence="8">Involved in the regulation of the intracellular balance of NAD and NADP, and is a key enzyme in the biosynthesis of NADP. Catalyzes specifically the phosphorylation on 2'-hydroxyl of the adenosine moiety of NAD to yield NADP.</text>
</comment>
<evidence type="ECO:0000313" key="9">
    <source>
        <dbReference type="EMBL" id="AJA51972.1"/>
    </source>
</evidence>
<evidence type="ECO:0000256" key="2">
    <source>
        <dbReference type="ARBA" id="ARBA00022741"/>
    </source>
</evidence>
<comment type="subcellular location">
    <subcellularLocation>
        <location evidence="8">Cytoplasm</location>
    </subcellularLocation>
</comment>
<organism evidence="9 12">
    <name type="scientific">Clostridium pasteurianum DSM 525 = ATCC 6013</name>
    <dbReference type="NCBI Taxonomy" id="1262449"/>
    <lineage>
        <taxon>Bacteria</taxon>
        <taxon>Bacillati</taxon>
        <taxon>Bacillota</taxon>
        <taxon>Clostridia</taxon>
        <taxon>Eubacteriales</taxon>
        <taxon>Clostridiaceae</taxon>
        <taxon>Clostridium</taxon>
    </lineage>
</organism>
<dbReference type="Pfam" id="PF01513">
    <property type="entry name" value="NAD_kinase"/>
    <property type="match status" value="1"/>
</dbReference>
<evidence type="ECO:0000256" key="3">
    <source>
        <dbReference type="ARBA" id="ARBA00022777"/>
    </source>
</evidence>
<feature type="binding site" evidence="8">
    <location>
        <begin position="175"/>
        <end position="180"/>
    </location>
    <ligand>
        <name>NAD(+)</name>
        <dbReference type="ChEBI" id="CHEBI:57540"/>
    </ligand>
</feature>
<sequence>MKNIGININKSKDKDRTVTREIVDFIVKNIEDVKIKIFDDLGNFTKDQAEKIDIMISLGGDGTILSTARNVCRYDIPILGINLGHLGFLASAELSELKECIIKLSKSQYEIEERVMLECRVKKNKDEKIYYALNEVVISKGTLARILEYGIKIDGNFYTKFMSDGIIVSTPTGSTAYSLSAGGPIISPTLKLISITPICPLSLGVRTMVIDSKSEVNVVLNKVYQPVYLTVDGQDSQEISNIHKVYIKEAPFKCKIIRISGYDYFEILRKKIISRTKECEGDE</sequence>
<evidence type="ECO:0000256" key="8">
    <source>
        <dbReference type="HAMAP-Rule" id="MF_00361"/>
    </source>
</evidence>
<dbReference type="GO" id="GO:0005524">
    <property type="term" value="F:ATP binding"/>
    <property type="evidence" value="ECO:0007669"/>
    <property type="project" value="UniProtKB-KW"/>
</dbReference>
<dbReference type="HAMAP" id="MF_00361">
    <property type="entry name" value="NAD_kinase"/>
    <property type="match status" value="1"/>
</dbReference>
<protein>
    <recommendedName>
        <fullName evidence="8">NAD kinase</fullName>
        <ecNumber evidence="8">2.7.1.23</ecNumber>
    </recommendedName>
    <alternativeName>
        <fullName evidence="8">ATP-dependent NAD kinase</fullName>
    </alternativeName>
</protein>
<proteinExistence type="inferred from homology"/>
<dbReference type="Gene3D" id="3.40.50.10330">
    <property type="entry name" value="Probable inorganic polyphosphate/atp-NAD kinase, domain 1"/>
    <property type="match status" value="1"/>
</dbReference>
<evidence type="ECO:0000313" key="11">
    <source>
        <dbReference type="Proteomes" id="UP000028042"/>
    </source>
</evidence>
<reference evidence="9 12" key="1">
    <citation type="journal article" date="2015" name="Genome Announc.">
        <title>Complete Genome Sequence of the Nitrogen-Fixing and Solvent-Producing Clostridium pasteurianum DSM 525.</title>
        <authorList>
            <person name="Poehlein A."/>
            <person name="Grosse-Honebrink A."/>
            <person name="Zhang Y."/>
            <person name="Minton N.P."/>
            <person name="Daniel R."/>
        </authorList>
    </citation>
    <scope>NUCLEOTIDE SEQUENCE [LARGE SCALE GENOMIC DNA]</scope>
    <source>
        <strain evidence="9">DSM 525</strain>
        <strain evidence="12">DSM 525 / ATCC 6013</strain>
    </source>
</reference>
<comment type="caution">
    <text evidence="8">Lacks conserved residue(s) required for the propagation of feature annotation.</text>
</comment>
<comment type="similarity">
    <text evidence="8">Belongs to the NAD kinase family.</text>
</comment>
<keyword evidence="4 8" id="KW-0067">ATP-binding</keyword>
<evidence type="ECO:0000256" key="4">
    <source>
        <dbReference type="ARBA" id="ARBA00022840"/>
    </source>
</evidence>
<evidence type="ECO:0000256" key="7">
    <source>
        <dbReference type="ARBA" id="ARBA00047925"/>
    </source>
</evidence>
<keyword evidence="2 8" id="KW-0547">Nucleotide-binding</keyword>
<gene>
    <name evidence="8 9" type="primary">nadK</name>
    <name evidence="9" type="ORF">CLPA_c19140</name>
    <name evidence="10" type="ORF">CP6013_01266</name>
</gene>
<dbReference type="EMBL" id="JPGY02000001">
    <property type="protein sequence ID" value="KRU12019.1"/>
    <property type="molecule type" value="Genomic_DNA"/>
</dbReference>
<evidence type="ECO:0000313" key="10">
    <source>
        <dbReference type="EMBL" id="KRU12019.1"/>
    </source>
</evidence>
<dbReference type="PANTHER" id="PTHR20275">
    <property type="entry name" value="NAD KINASE"/>
    <property type="match status" value="1"/>
</dbReference>
<dbReference type="Proteomes" id="UP000030905">
    <property type="component" value="Chromosome"/>
</dbReference>
<keyword evidence="3 8" id="KW-0418">Kinase</keyword>
<dbReference type="GO" id="GO:0003951">
    <property type="term" value="F:NAD+ kinase activity"/>
    <property type="evidence" value="ECO:0007669"/>
    <property type="project" value="UniProtKB-UniRule"/>
</dbReference>
<evidence type="ECO:0000256" key="1">
    <source>
        <dbReference type="ARBA" id="ARBA00022679"/>
    </source>
</evidence>
<feature type="binding site" evidence="8">
    <location>
        <begin position="134"/>
        <end position="135"/>
    </location>
    <ligand>
        <name>NAD(+)</name>
        <dbReference type="ChEBI" id="CHEBI:57540"/>
    </ligand>
</feature>
<feature type="binding site" evidence="8">
    <location>
        <position position="234"/>
    </location>
    <ligand>
        <name>NAD(+)</name>
        <dbReference type="ChEBI" id="CHEBI:57540"/>
    </ligand>
</feature>
<dbReference type="GO" id="GO:0006741">
    <property type="term" value="P:NADP+ biosynthetic process"/>
    <property type="evidence" value="ECO:0007669"/>
    <property type="project" value="UniProtKB-UniRule"/>
</dbReference>
<feature type="binding site" evidence="8">
    <location>
        <begin position="61"/>
        <end position="62"/>
    </location>
    <ligand>
        <name>NAD(+)</name>
        <dbReference type="ChEBI" id="CHEBI:57540"/>
    </ligand>
</feature>
<reference evidence="10 11" key="3">
    <citation type="journal article" name="Genome Announc.">
        <title>Improved Draft Genome Sequence of Clostridium pasteurianum Strain ATCC 6013 (DSM 525) Using a Hybrid Next-Generation Sequencing Approach.</title>
        <authorList>
            <person name="Pyne M.E."/>
            <person name="Utturkar S."/>
            <person name="Brown S.D."/>
            <person name="Moo-Young M."/>
            <person name="Chung D.A."/>
            <person name="Chou C.P."/>
        </authorList>
    </citation>
    <scope>NUCLEOTIDE SEQUENCE [LARGE SCALE GENOMIC DNA]</scope>
    <source>
        <strain evidence="10 11">ATCC 6013</strain>
    </source>
</reference>
<dbReference type="GO" id="GO:0051287">
    <property type="term" value="F:NAD binding"/>
    <property type="evidence" value="ECO:0007669"/>
    <property type="project" value="UniProtKB-ARBA"/>
</dbReference>
<keyword evidence="8" id="KW-0963">Cytoplasm</keyword>
<evidence type="ECO:0000256" key="5">
    <source>
        <dbReference type="ARBA" id="ARBA00022857"/>
    </source>
</evidence>
<accession>A0A0H3J3D9</accession>
<dbReference type="SUPFAM" id="SSF111331">
    <property type="entry name" value="NAD kinase/diacylglycerol kinase-like"/>
    <property type="match status" value="1"/>
</dbReference>
<dbReference type="KEGG" id="cpae:CPAST_c19140"/>
<keyword evidence="5 8" id="KW-0521">NADP</keyword>
<feature type="binding site" evidence="8">
    <location>
        <position position="145"/>
    </location>
    <ligand>
        <name>NAD(+)</name>
        <dbReference type="ChEBI" id="CHEBI:57540"/>
    </ligand>
</feature>
<evidence type="ECO:0000256" key="6">
    <source>
        <dbReference type="ARBA" id="ARBA00023027"/>
    </source>
</evidence>
<reference evidence="10" key="2">
    <citation type="submission" date="2015-10" db="EMBL/GenBank/DDBJ databases">
        <title>Improved Draft Genome Sequence of Clostridium pasteurianum Strain ATCC 6013 (DSM 525) Using a Hybrid Next-Generation Sequencing Approach.</title>
        <authorList>
            <person name="Pyne M.E."/>
            <person name="Utturkar S.M."/>
            <person name="Brown S.D."/>
            <person name="Moo-Young M."/>
            <person name="Chung D.A."/>
            <person name="Chou P.C."/>
        </authorList>
    </citation>
    <scope>NUCLEOTIDE SEQUENCE</scope>
    <source>
        <strain evidence="10">ATCC 6013</strain>
    </source>
</reference>
<dbReference type="EMBL" id="CP009268">
    <property type="protein sequence ID" value="AJA51972.1"/>
    <property type="molecule type" value="Genomic_DNA"/>
</dbReference>
<dbReference type="InterPro" id="IPR002504">
    <property type="entry name" value="NADK"/>
</dbReference>
<keyword evidence="1 8" id="KW-0808">Transferase</keyword>
<comment type="catalytic activity">
    <reaction evidence="7 8">
        <text>NAD(+) + ATP = ADP + NADP(+) + H(+)</text>
        <dbReference type="Rhea" id="RHEA:18629"/>
        <dbReference type="ChEBI" id="CHEBI:15378"/>
        <dbReference type="ChEBI" id="CHEBI:30616"/>
        <dbReference type="ChEBI" id="CHEBI:57540"/>
        <dbReference type="ChEBI" id="CHEBI:58349"/>
        <dbReference type="ChEBI" id="CHEBI:456216"/>
        <dbReference type="EC" id="2.7.1.23"/>
    </reaction>
</comment>
<dbReference type="EC" id="2.7.1.23" evidence="8"/>
<dbReference type="AlphaFoldDB" id="A0A0H3J3D9"/>
<dbReference type="GeneID" id="93074072"/>
<dbReference type="eggNOG" id="COG0061">
    <property type="taxonomic scope" value="Bacteria"/>
</dbReference>
<dbReference type="InterPro" id="IPR017438">
    <property type="entry name" value="ATP-NAD_kinase_N"/>
</dbReference>
<dbReference type="InterPro" id="IPR016064">
    <property type="entry name" value="NAD/diacylglycerol_kinase_sf"/>
</dbReference>
<feature type="active site" description="Proton acceptor" evidence="8">
    <location>
        <position position="61"/>
    </location>
</feature>
<dbReference type="Gene3D" id="2.60.200.30">
    <property type="entry name" value="Probable inorganic polyphosphate/atp-NAD kinase, domain 2"/>
    <property type="match status" value="1"/>
</dbReference>
<dbReference type="GO" id="GO:0019674">
    <property type="term" value="P:NAD+ metabolic process"/>
    <property type="evidence" value="ECO:0007669"/>
    <property type="project" value="InterPro"/>
</dbReference>
<name>A0A0H3J3D9_CLOPA</name>
<feature type="binding site" evidence="8">
    <location>
        <position position="164"/>
    </location>
    <ligand>
        <name>NAD(+)</name>
        <dbReference type="ChEBI" id="CHEBI:57540"/>
    </ligand>
</feature>
<keyword evidence="6 8" id="KW-0520">NAD</keyword>
<dbReference type="Pfam" id="PF20143">
    <property type="entry name" value="NAD_kinase_C"/>
    <property type="match status" value="1"/>
</dbReference>
<dbReference type="InterPro" id="IPR017437">
    <property type="entry name" value="ATP-NAD_kinase_PpnK-typ_C"/>
</dbReference>
<dbReference type="GO" id="GO:0005737">
    <property type="term" value="C:cytoplasm"/>
    <property type="evidence" value="ECO:0007669"/>
    <property type="project" value="UniProtKB-SubCell"/>
</dbReference>
<dbReference type="RefSeq" id="WP_003444212.1">
    <property type="nucleotide sequence ID" value="NZ_ANZB01000004.1"/>
</dbReference>
<comment type="cofactor">
    <cofactor evidence="8">
        <name>a divalent metal cation</name>
        <dbReference type="ChEBI" id="CHEBI:60240"/>
    </cofactor>
</comment>
<evidence type="ECO:0000313" key="12">
    <source>
        <dbReference type="Proteomes" id="UP000030905"/>
    </source>
</evidence>
<dbReference type="KEGG" id="cpat:CLPA_c19140"/>
<keyword evidence="12" id="KW-1185">Reference proteome</keyword>
<dbReference type="Proteomes" id="UP000028042">
    <property type="component" value="Unassembled WGS sequence"/>
</dbReference>
<dbReference type="PANTHER" id="PTHR20275:SF0">
    <property type="entry name" value="NAD KINASE"/>
    <property type="match status" value="1"/>
</dbReference>
<dbReference type="PATRIC" id="fig|1262449.3.peg.1753"/>